<accession>A0A2N0BDA0</accession>
<evidence type="ECO:0000313" key="2">
    <source>
        <dbReference type="EMBL" id="PJZ94540.1"/>
    </source>
</evidence>
<feature type="region of interest" description="Disordered" evidence="1">
    <location>
        <begin position="143"/>
        <end position="171"/>
    </location>
</feature>
<proteinExistence type="predicted"/>
<sequence>MRISILEHAWQVITSVTLILTIHLLGCTGVNIANSPNGPEDLNTNPTPAYGRPSLELFYKGGFIYHNESVPAFIGGNAQSLERGQSCSRSILGLFAFGNSSINAARIQGNIKKIAHVEYEHTAVLAWLYHSFCTVVTGESNPTTKVSDDAAESAPQIELIPPKKAGEFQAE</sequence>
<reference evidence="2" key="1">
    <citation type="submission" date="2017-07" db="EMBL/GenBank/DDBJ databases">
        <title>Leptospira spp. isolated from tropical soils.</title>
        <authorList>
            <person name="Thibeaux R."/>
            <person name="Iraola G."/>
            <person name="Ferres I."/>
            <person name="Bierque E."/>
            <person name="Girault D."/>
            <person name="Soupe-Gilbert M.-E."/>
            <person name="Picardeau M."/>
            <person name="Goarant C."/>
        </authorList>
    </citation>
    <scope>NUCLEOTIDE SEQUENCE [LARGE SCALE GENOMIC DNA]</scope>
    <source>
        <strain evidence="2">ATI7-C-A5</strain>
    </source>
</reference>
<evidence type="ECO:0000256" key="1">
    <source>
        <dbReference type="SAM" id="MobiDB-lite"/>
    </source>
</evidence>
<comment type="caution">
    <text evidence="2">The sequence shown here is derived from an EMBL/GenBank/DDBJ whole genome shotgun (WGS) entry which is preliminary data.</text>
</comment>
<dbReference type="InterPro" id="IPR025113">
    <property type="entry name" value="TRL-like"/>
</dbReference>
<accession>A0A2N0BPE0</accession>
<gene>
    <name evidence="2" type="ORF">CH379_01970</name>
</gene>
<evidence type="ECO:0008006" key="3">
    <source>
        <dbReference type="Google" id="ProtNLM"/>
    </source>
</evidence>
<name>A0A2N0BDA0_9LEPT</name>
<dbReference type="EMBL" id="NPEF01000011">
    <property type="protein sequence ID" value="PJZ94540.1"/>
    <property type="molecule type" value="Genomic_DNA"/>
</dbReference>
<protein>
    <recommendedName>
        <fullName evidence="3">TRL-like family protein</fullName>
    </recommendedName>
</protein>
<dbReference type="Pfam" id="PF13146">
    <property type="entry name" value="TRL"/>
    <property type="match status" value="1"/>
</dbReference>
<dbReference type="OrthoDB" id="328486at2"/>
<dbReference type="AlphaFoldDB" id="A0A2N0BDA0"/>
<organism evidence="2">
    <name type="scientific">Leptospira ellisii</name>
    <dbReference type="NCBI Taxonomy" id="2023197"/>
    <lineage>
        <taxon>Bacteria</taxon>
        <taxon>Pseudomonadati</taxon>
        <taxon>Spirochaetota</taxon>
        <taxon>Spirochaetia</taxon>
        <taxon>Leptospirales</taxon>
        <taxon>Leptospiraceae</taxon>
        <taxon>Leptospira</taxon>
    </lineage>
</organism>